<comment type="caution">
    <text evidence="1">The sequence shown here is derived from an EMBL/GenBank/DDBJ whole genome shotgun (WGS) entry which is preliminary data.</text>
</comment>
<feature type="non-terminal residue" evidence="1">
    <location>
        <position position="101"/>
    </location>
</feature>
<dbReference type="PANTHER" id="PTHR10404">
    <property type="entry name" value="N-ACETYLATED-ALPHA-LINKED ACIDIC DIPEPTIDASE"/>
    <property type="match status" value="1"/>
</dbReference>
<evidence type="ECO:0000313" key="2">
    <source>
        <dbReference type="Proteomes" id="UP000676336"/>
    </source>
</evidence>
<organism evidence="1 2">
    <name type="scientific">Rotaria magnacalcarata</name>
    <dbReference type="NCBI Taxonomy" id="392030"/>
    <lineage>
        <taxon>Eukaryota</taxon>
        <taxon>Metazoa</taxon>
        <taxon>Spiralia</taxon>
        <taxon>Gnathifera</taxon>
        <taxon>Rotifera</taxon>
        <taxon>Eurotatoria</taxon>
        <taxon>Bdelloidea</taxon>
        <taxon>Philodinida</taxon>
        <taxon>Philodinidae</taxon>
        <taxon>Rotaria</taxon>
    </lineage>
</organism>
<dbReference type="SUPFAM" id="SSF53187">
    <property type="entry name" value="Zn-dependent exopeptidases"/>
    <property type="match status" value="1"/>
</dbReference>
<sequence length="101" mass="11631">YPLYHTQYETFRLVKKFIDHEFQAHQAIAQTIGLLALTLADIDLLPFNPTRYHQALVNLLDLTKSVAPKSINFTSLQIAIDQFKIVADQFNQRIQTTLDKS</sequence>
<reference evidence="1" key="1">
    <citation type="submission" date="2021-02" db="EMBL/GenBank/DDBJ databases">
        <authorList>
            <person name="Nowell W R."/>
        </authorList>
    </citation>
    <scope>NUCLEOTIDE SEQUENCE</scope>
</reference>
<dbReference type="Proteomes" id="UP000676336">
    <property type="component" value="Unassembled WGS sequence"/>
</dbReference>
<dbReference type="AlphaFoldDB" id="A0A8S3JLW2"/>
<dbReference type="GO" id="GO:0004180">
    <property type="term" value="F:carboxypeptidase activity"/>
    <property type="evidence" value="ECO:0007669"/>
    <property type="project" value="TreeGrafter"/>
</dbReference>
<proteinExistence type="predicted"/>
<dbReference type="Gene3D" id="3.40.630.10">
    <property type="entry name" value="Zn peptidases"/>
    <property type="match status" value="1"/>
</dbReference>
<accession>A0A8S3JLW2</accession>
<gene>
    <name evidence="1" type="ORF">SMN809_LOCUS81975</name>
</gene>
<name>A0A8S3JLW2_9BILA</name>
<dbReference type="EMBL" id="CAJOBI010350050">
    <property type="protein sequence ID" value="CAF5220611.1"/>
    <property type="molecule type" value="Genomic_DNA"/>
</dbReference>
<protein>
    <submittedName>
        <fullName evidence="1">Uncharacterized protein</fullName>
    </submittedName>
</protein>
<dbReference type="InterPro" id="IPR039373">
    <property type="entry name" value="Peptidase_M28B"/>
</dbReference>
<dbReference type="PANTHER" id="PTHR10404:SF46">
    <property type="entry name" value="VACUOLAR PROTEIN SORTING-ASSOCIATED PROTEIN 70"/>
    <property type="match status" value="1"/>
</dbReference>
<evidence type="ECO:0000313" key="1">
    <source>
        <dbReference type="EMBL" id="CAF5220611.1"/>
    </source>
</evidence>
<feature type="non-terminal residue" evidence="1">
    <location>
        <position position="1"/>
    </location>
</feature>